<keyword evidence="6 10" id="KW-0812">Transmembrane</keyword>
<dbReference type="PANTHER" id="PTHR35091:SF2">
    <property type="entry name" value="FLAGELLAR PROTEIN FLIL"/>
    <property type="match status" value="1"/>
</dbReference>
<keyword evidence="12" id="KW-1185">Reference proteome</keyword>
<keyword evidence="4 10" id="KW-1003">Cell membrane</keyword>
<evidence type="ECO:0000256" key="8">
    <source>
        <dbReference type="ARBA" id="ARBA00022989"/>
    </source>
</evidence>
<dbReference type="InterPro" id="IPR005503">
    <property type="entry name" value="FliL"/>
</dbReference>
<dbReference type="GO" id="GO:0005886">
    <property type="term" value="C:plasma membrane"/>
    <property type="evidence" value="ECO:0007669"/>
    <property type="project" value="UniProtKB-SubCell"/>
</dbReference>
<name>A0A1I1KLG7_9CLOT</name>
<comment type="subcellular location">
    <subcellularLocation>
        <location evidence="2">Cell membrane</location>
        <topology evidence="2">Single-pass membrane protein</topology>
    </subcellularLocation>
</comment>
<protein>
    <recommendedName>
        <fullName evidence="10">Flagellar protein FliL</fullName>
    </recommendedName>
</protein>
<dbReference type="GO" id="GO:0009425">
    <property type="term" value="C:bacterial-type flagellum basal body"/>
    <property type="evidence" value="ECO:0007669"/>
    <property type="project" value="InterPro"/>
</dbReference>
<dbReference type="EMBL" id="FOMG01000006">
    <property type="protein sequence ID" value="SFC61425.1"/>
    <property type="molecule type" value="Genomic_DNA"/>
</dbReference>
<comment type="similarity">
    <text evidence="3 10">Belongs to the FliL family.</text>
</comment>
<keyword evidence="11" id="KW-0966">Cell projection</keyword>
<keyword evidence="5 10" id="KW-0145">Chemotaxis</keyword>
<evidence type="ECO:0000256" key="7">
    <source>
        <dbReference type="ARBA" id="ARBA00022779"/>
    </source>
</evidence>
<evidence type="ECO:0000256" key="2">
    <source>
        <dbReference type="ARBA" id="ARBA00004162"/>
    </source>
</evidence>
<dbReference type="Proteomes" id="UP000199263">
    <property type="component" value="Unassembled WGS sequence"/>
</dbReference>
<comment type="function">
    <text evidence="1 10">Controls the rotational direction of flagella during chemotaxis.</text>
</comment>
<feature type="transmembrane region" description="Helical" evidence="10">
    <location>
        <begin position="20"/>
        <end position="42"/>
    </location>
</feature>
<sequence length="163" mass="17987">MADKEKEKEVKVKSGGMKKVLLIIVLLLIVGGGTFGATYYMFMQKGGAEANAKPVIKEVVPDPVYVDLGEVTVNLADEGGKRFFKGQISVGYDATSKDAAEELVKKKVAVRDATLFYLKSLKVDFINNPNNEKEMKKQLAEKINAQLVKSKIIDVRFDSILTQ</sequence>
<gene>
    <name evidence="11" type="ORF">SAMN05421842_10657</name>
</gene>
<dbReference type="Pfam" id="PF03748">
    <property type="entry name" value="FliL"/>
    <property type="match status" value="1"/>
</dbReference>
<evidence type="ECO:0000256" key="10">
    <source>
        <dbReference type="RuleBase" id="RU364125"/>
    </source>
</evidence>
<evidence type="ECO:0000256" key="6">
    <source>
        <dbReference type="ARBA" id="ARBA00022692"/>
    </source>
</evidence>
<evidence type="ECO:0000256" key="9">
    <source>
        <dbReference type="ARBA" id="ARBA00023136"/>
    </source>
</evidence>
<dbReference type="RefSeq" id="WP_090089539.1">
    <property type="nucleotide sequence ID" value="NZ_FOMG01000006.1"/>
</dbReference>
<evidence type="ECO:0000256" key="1">
    <source>
        <dbReference type="ARBA" id="ARBA00002254"/>
    </source>
</evidence>
<proteinExistence type="inferred from homology"/>
<keyword evidence="7 10" id="KW-0283">Flagellar rotation</keyword>
<dbReference type="GO" id="GO:0071978">
    <property type="term" value="P:bacterial-type flagellum-dependent swarming motility"/>
    <property type="evidence" value="ECO:0007669"/>
    <property type="project" value="TreeGrafter"/>
</dbReference>
<keyword evidence="9 10" id="KW-0472">Membrane</keyword>
<keyword evidence="11" id="KW-0282">Flagellum</keyword>
<evidence type="ECO:0000256" key="3">
    <source>
        <dbReference type="ARBA" id="ARBA00008281"/>
    </source>
</evidence>
<organism evidence="11 12">
    <name type="scientific">Clostridium uliginosum</name>
    <dbReference type="NCBI Taxonomy" id="119641"/>
    <lineage>
        <taxon>Bacteria</taxon>
        <taxon>Bacillati</taxon>
        <taxon>Bacillota</taxon>
        <taxon>Clostridia</taxon>
        <taxon>Eubacteriales</taxon>
        <taxon>Clostridiaceae</taxon>
        <taxon>Clostridium</taxon>
    </lineage>
</organism>
<accession>A0A1I1KLG7</accession>
<keyword evidence="8 10" id="KW-1133">Transmembrane helix</keyword>
<dbReference type="AlphaFoldDB" id="A0A1I1KLG7"/>
<dbReference type="OrthoDB" id="166089at2"/>
<dbReference type="GO" id="GO:0006935">
    <property type="term" value="P:chemotaxis"/>
    <property type="evidence" value="ECO:0007669"/>
    <property type="project" value="UniProtKB-KW"/>
</dbReference>
<evidence type="ECO:0000256" key="5">
    <source>
        <dbReference type="ARBA" id="ARBA00022500"/>
    </source>
</evidence>
<keyword evidence="11" id="KW-0969">Cilium</keyword>
<evidence type="ECO:0000256" key="4">
    <source>
        <dbReference type="ARBA" id="ARBA00022475"/>
    </source>
</evidence>
<evidence type="ECO:0000313" key="11">
    <source>
        <dbReference type="EMBL" id="SFC61425.1"/>
    </source>
</evidence>
<dbReference type="STRING" id="119641.SAMN05421842_10657"/>
<dbReference type="PANTHER" id="PTHR35091">
    <property type="entry name" value="FLAGELLAR PROTEIN FLIL"/>
    <property type="match status" value="1"/>
</dbReference>
<evidence type="ECO:0000313" key="12">
    <source>
        <dbReference type="Proteomes" id="UP000199263"/>
    </source>
</evidence>
<reference evidence="11 12" key="1">
    <citation type="submission" date="2016-10" db="EMBL/GenBank/DDBJ databases">
        <authorList>
            <person name="de Groot N.N."/>
        </authorList>
    </citation>
    <scope>NUCLEOTIDE SEQUENCE [LARGE SCALE GENOMIC DNA]</scope>
    <source>
        <strain evidence="11 12">DSM 12992</strain>
    </source>
</reference>